<dbReference type="PROSITE" id="PS50980">
    <property type="entry name" value="COA_CT_NTER"/>
    <property type="match status" value="1"/>
</dbReference>
<dbReference type="PANTHER" id="PTHR22855:SF13">
    <property type="entry name" value="METHYLCROTONOYL-COA CARBOXYLASE BETA CHAIN, MITOCHONDRIAL"/>
    <property type="match status" value="1"/>
</dbReference>
<feature type="domain" description="CoA carboxyltransferase C-terminal" evidence="2">
    <location>
        <begin position="270"/>
        <end position="533"/>
    </location>
</feature>
<evidence type="ECO:0000313" key="3">
    <source>
        <dbReference type="EMBL" id="MBJ2174548.1"/>
    </source>
</evidence>
<dbReference type="InterPro" id="IPR011762">
    <property type="entry name" value="COA_CT_N"/>
</dbReference>
<dbReference type="EMBL" id="JAEHFJ010000004">
    <property type="protein sequence ID" value="MBJ2174548.1"/>
    <property type="molecule type" value="Genomic_DNA"/>
</dbReference>
<dbReference type="InterPro" id="IPR034733">
    <property type="entry name" value="AcCoA_carboxyl_beta"/>
</dbReference>
<protein>
    <submittedName>
        <fullName evidence="3">Acyl-CoA carboxylase subunit beta</fullName>
    </submittedName>
</protein>
<feature type="domain" description="CoA carboxyltransferase N-terminal" evidence="1">
    <location>
        <begin position="12"/>
        <end position="270"/>
    </location>
</feature>
<dbReference type="RefSeq" id="WP_198841282.1">
    <property type="nucleotide sequence ID" value="NZ_JAEHFJ010000004.1"/>
</dbReference>
<dbReference type="Pfam" id="PF01039">
    <property type="entry name" value="Carboxyl_trans"/>
    <property type="match status" value="1"/>
</dbReference>
<dbReference type="InterPro" id="IPR011763">
    <property type="entry name" value="COA_CT_C"/>
</dbReference>
<dbReference type="SUPFAM" id="SSF52096">
    <property type="entry name" value="ClpP/crotonase"/>
    <property type="match status" value="2"/>
</dbReference>
<evidence type="ECO:0000259" key="2">
    <source>
        <dbReference type="PROSITE" id="PS50989"/>
    </source>
</evidence>
<evidence type="ECO:0000313" key="4">
    <source>
        <dbReference type="Proteomes" id="UP000623301"/>
    </source>
</evidence>
<keyword evidence="4" id="KW-1185">Reference proteome</keyword>
<dbReference type="InterPro" id="IPR029045">
    <property type="entry name" value="ClpP/crotonase-like_dom_sf"/>
</dbReference>
<accession>A0ABS0WRE5</accession>
<dbReference type="Gene3D" id="3.90.226.10">
    <property type="entry name" value="2-enoyl-CoA Hydratase, Chain A, domain 1"/>
    <property type="match status" value="2"/>
</dbReference>
<dbReference type="Proteomes" id="UP000623301">
    <property type="component" value="Unassembled WGS sequence"/>
</dbReference>
<proteinExistence type="predicted"/>
<reference evidence="3 4" key="1">
    <citation type="submission" date="2020-12" db="EMBL/GenBank/DDBJ databases">
        <title>Aureibaculum luteum sp. nov. and Aureibaculum flavum sp. nov., novel members of the family Flavobacteriaceae isolated from Antarctic intertidal sediments.</title>
        <authorList>
            <person name="He X."/>
            <person name="Zhang X."/>
        </authorList>
    </citation>
    <scope>NUCLEOTIDE SEQUENCE [LARGE SCALE GENOMIC DNA]</scope>
    <source>
        <strain evidence="3 4">A20</strain>
    </source>
</reference>
<dbReference type="InterPro" id="IPR045190">
    <property type="entry name" value="MCCB/AccD1-like"/>
</dbReference>
<gene>
    <name evidence="3" type="ORF">JBL43_09885</name>
</gene>
<evidence type="ECO:0000259" key="1">
    <source>
        <dbReference type="PROSITE" id="PS50980"/>
    </source>
</evidence>
<dbReference type="PROSITE" id="PS50989">
    <property type="entry name" value="COA_CT_CTER"/>
    <property type="match status" value="1"/>
</dbReference>
<sequence length="542" mass="59374">MDINFNKNEDHNKLQVGALRDKLRDVYNGGGKKRIEKQHAKGKLTARERIDYLLDNNSNRIEIAAFAGEGMYAEHGGCPSGGVVVKIGYVKGNQCIVVANDATVKAGAWFPITGKKNLRAQEIAIENRLPIIYLVDSAGVYLPLQDEIFPDKEHFGRIFRNNAIMSSMGITQIAAVMGSCVAGGAYLPIMSDEALIVDKTGSIFLAGSYLVKAAIGESIDNETLGGATTHCEISGVTDYKAKDDKDALDTIKNIVDKIGDFDKAGYNRAKALEPKENPEDIYGILPKSRAEQYDMFEIIKRLVDNSEYDEYKAGYGKSLITAYARIDGWAVGIVANQRKVVKTSKGEMQFGGVIYSDSADKATRFIANCNQKKIPLVFLQDVTGFMVGSKSEHGGIIKDGAKMVNAVSNSVVPKFTVIIGNSYGAGNYAMCGKAYDPRLIFAWPSAELAVMSGNSAAKVLLQIEKASLEKKGEKITKEKEDELFNKIKNRYDHQVSPYYAASRIWTDAVIDPLDTRTWISMGIEAANHAPIEKKFNLGILQV</sequence>
<organism evidence="3 4">
    <name type="scientific">Aureibaculum flavum</name>
    <dbReference type="NCBI Taxonomy" id="2795986"/>
    <lineage>
        <taxon>Bacteria</taxon>
        <taxon>Pseudomonadati</taxon>
        <taxon>Bacteroidota</taxon>
        <taxon>Flavobacteriia</taxon>
        <taxon>Flavobacteriales</taxon>
        <taxon>Flavobacteriaceae</taxon>
        <taxon>Aureibaculum</taxon>
    </lineage>
</organism>
<name>A0ABS0WRE5_9FLAO</name>
<dbReference type="PANTHER" id="PTHR22855">
    <property type="entry name" value="ACETYL, PROPIONYL, PYRUVATE, AND GLUTACONYL CARBOXYLASE-RELATED"/>
    <property type="match status" value="1"/>
</dbReference>
<comment type="caution">
    <text evidence="3">The sequence shown here is derived from an EMBL/GenBank/DDBJ whole genome shotgun (WGS) entry which is preliminary data.</text>
</comment>